<comment type="function">
    <text evidence="5">Bidirectionally degrades single-stranded DNA into large acid-insoluble oligonucleotides, which are then degraded further into small acid-soluble oligonucleotides.</text>
</comment>
<dbReference type="GO" id="GO:0008855">
    <property type="term" value="F:exodeoxyribonuclease VII activity"/>
    <property type="evidence" value="ECO:0007669"/>
    <property type="project" value="UniProtKB-UniRule"/>
</dbReference>
<dbReference type="PANTHER" id="PTHR30008">
    <property type="entry name" value="EXODEOXYRIBONUCLEASE 7 LARGE SUBUNIT"/>
    <property type="match status" value="1"/>
</dbReference>
<dbReference type="GO" id="GO:0003676">
    <property type="term" value="F:nucleic acid binding"/>
    <property type="evidence" value="ECO:0007669"/>
    <property type="project" value="InterPro"/>
</dbReference>
<evidence type="ECO:0000256" key="3">
    <source>
        <dbReference type="ARBA" id="ARBA00022801"/>
    </source>
</evidence>
<evidence type="ECO:0000256" key="4">
    <source>
        <dbReference type="ARBA" id="ARBA00022839"/>
    </source>
</evidence>
<dbReference type="EMBL" id="PYAV01000011">
    <property type="protein sequence ID" value="PSL43198.1"/>
    <property type="molecule type" value="Genomic_DNA"/>
</dbReference>
<dbReference type="CDD" id="cd04489">
    <property type="entry name" value="ExoVII_LU_OBF"/>
    <property type="match status" value="1"/>
</dbReference>
<evidence type="ECO:0000313" key="11">
    <source>
        <dbReference type="Proteomes" id="UP000242310"/>
    </source>
</evidence>
<accession>A0A2P8HAE9</accession>
<evidence type="ECO:0000256" key="5">
    <source>
        <dbReference type="HAMAP-Rule" id="MF_00378"/>
    </source>
</evidence>
<dbReference type="HAMAP" id="MF_00378">
    <property type="entry name" value="Exonuc_7_L"/>
    <property type="match status" value="1"/>
</dbReference>
<evidence type="ECO:0000256" key="6">
    <source>
        <dbReference type="RuleBase" id="RU004355"/>
    </source>
</evidence>
<comment type="caution">
    <text evidence="10">The sequence shown here is derived from an EMBL/GenBank/DDBJ whole genome shotgun (WGS) entry which is preliminary data.</text>
</comment>
<keyword evidence="7" id="KW-0175">Coiled coil</keyword>
<keyword evidence="3 5" id="KW-0378">Hydrolase</keyword>
<feature type="coiled-coil region" evidence="7">
    <location>
        <begin position="307"/>
        <end position="334"/>
    </location>
</feature>
<dbReference type="Proteomes" id="UP000242310">
    <property type="component" value="Unassembled WGS sequence"/>
</dbReference>
<evidence type="ECO:0000259" key="9">
    <source>
        <dbReference type="Pfam" id="PF13742"/>
    </source>
</evidence>
<keyword evidence="2 5" id="KW-0540">Nuclease</keyword>
<proteinExistence type="inferred from homology"/>
<feature type="domain" description="OB-fold nucleic acid binding" evidence="9">
    <location>
        <begin position="6"/>
        <end position="101"/>
    </location>
</feature>
<evidence type="ECO:0000259" key="8">
    <source>
        <dbReference type="Pfam" id="PF02601"/>
    </source>
</evidence>
<keyword evidence="11" id="KW-1185">Reference proteome</keyword>
<dbReference type="Pfam" id="PF13742">
    <property type="entry name" value="tRNA_anti_2"/>
    <property type="match status" value="1"/>
</dbReference>
<gene>
    <name evidence="5" type="primary">xseA</name>
    <name evidence="10" type="ORF">B0H94_11120</name>
</gene>
<protein>
    <recommendedName>
        <fullName evidence="5">Exodeoxyribonuclease 7 large subunit</fullName>
        <ecNumber evidence="5">3.1.11.6</ecNumber>
    </recommendedName>
    <alternativeName>
        <fullName evidence="5">Exodeoxyribonuclease VII large subunit</fullName>
        <shortName evidence="5">Exonuclease VII large subunit</shortName>
    </alternativeName>
</protein>
<dbReference type="GO" id="GO:0006308">
    <property type="term" value="P:DNA catabolic process"/>
    <property type="evidence" value="ECO:0007669"/>
    <property type="project" value="UniProtKB-UniRule"/>
</dbReference>
<dbReference type="OrthoDB" id="9802795at2"/>
<keyword evidence="1 5" id="KW-0963">Cytoplasm</keyword>
<reference evidence="10 11" key="1">
    <citation type="submission" date="2018-03" db="EMBL/GenBank/DDBJ databases">
        <title>Genomic Encyclopedia of Type Strains, Phase III (KMG-III): the genomes of soil and plant-associated and newly described type strains.</title>
        <authorList>
            <person name="Whitman W."/>
        </authorList>
    </citation>
    <scope>NUCLEOTIDE SEQUENCE [LARGE SCALE GENOMIC DNA]</scope>
    <source>
        <strain evidence="10 11">CGMCC 1.07653</strain>
    </source>
</reference>
<dbReference type="InterPro" id="IPR020579">
    <property type="entry name" value="Exonuc_VII_lsu_C"/>
</dbReference>
<dbReference type="InterPro" id="IPR003753">
    <property type="entry name" value="Exonuc_VII_L"/>
</dbReference>
<dbReference type="GO" id="GO:0009318">
    <property type="term" value="C:exodeoxyribonuclease VII complex"/>
    <property type="evidence" value="ECO:0007669"/>
    <property type="project" value="UniProtKB-UniRule"/>
</dbReference>
<comment type="similarity">
    <text evidence="5 6">Belongs to the XseA family.</text>
</comment>
<dbReference type="GO" id="GO:0005737">
    <property type="term" value="C:cytoplasm"/>
    <property type="evidence" value="ECO:0007669"/>
    <property type="project" value="UniProtKB-SubCell"/>
</dbReference>
<evidence type="ECO:0000256" key="2">
    <source>
        <dbReference type="ARBA" id="ARBA00022722"/>
    </source>
</evidence>
<feature type="domain" description="Exonuclease VII large subunit C-terminal" evidence="8">
    <location>
        <begin position="124"/>
        <end position="439"/>
    </location>
</feature>
<comment type="subunit">
    <text evidence="5">Heterooligomer composed of large and small subunits.</text>
</comment>
<organism evidence="10 11">
    <name type="scientific">Salsuginibacillus halophilus</name>
    <dbReference type="NCBI Taxonomy" id="517424"/>
    <lineage>
        <taxon>Bacteria</taxon>
        <taxon>Bacillati</taxon>
        <taxon>Bacillota</taxon>
        <taxon>Bacilli</taxon>
        <taxon>Bacillales</taxon>
        <taxon>Bacillaceae</taxon>
        <taxon>Salsuginibacillus</taxon>
    </lineage>
</organism>
<name>A0A2P8HAE9_9BACI</name>
<dbReference type="PANTHER" id="PTHR30008:SF0">
    <property type="entry name" value="EXODEOXYRIBONUCLEASE 7 LARGE SUBUNIT"/>
    <property type="match status" value="1"/>
</dbReference>
<dbReference type="EC" id="3.1.11.6" evidence="5"/>
<sequence>MQDTPLTVSQLTKTIKSTIETAPALQQVLLIGEISNFKHHSRGHMYFTLKDQGAKISAVMFQGNNRQLAFMPENGMSVVIQGKVSVYEPFGQYQLYVQDMQPDGIGQLYQAYEQLKTKLEAEGLFDQTLKKPLVEVPDEVAIITSRTGAVIRDICTTAARRFPRTKLTLFPVAVQGDSAPASIVQALKRVNAMQRFDAVIVGRGGGSIEELWGFNDEAVVREIAASHVPVISAVGHETDVTLADFAADVRAPTPTAAAELALPSAPQLAERIEYVQGRLVQLIGHQVQRERERLERLRMSQAFRYPRQLLAQKEQELDHKLERLTRETARTTAQARERNMQLEARLKSRHPAQQVKQGEKDVTALAEKLHKAMERTYETKTAAFEHRATRLDLLNPVKIMRRGFSAVYNENDALVRSTQDLTQNEQLNIYVADGRVQATVNDVDGETLAGGPEKGATNDE</sequence>
<dbReference type="Pfam" id="PF02601">
    <property type="entry name" value="Exonuc_VII_L"/>
    <property type="match status" value="1"/>
</dbReference>
<comment type="catalytic activity">
    <reaction evidence="5 6">
        <text>Exonucleolytic cleavage in either 5'- to 3'- or 3'- to 5'-direction to yield nucleoside 5'-phosphates.</text>
        <dbReference type="EC" id="3.1.11.6"/>
    </reaction>
</comment>
<evidence type="ECO:0000256" key="7">
    <source>
        <dbReference type="SAM" id="Coils"/>
    </source>
</evidence>
<dbReference type="NCBIfam" id="TIGR00237">
    <property type="entry name" value="xseA"/>
    <property type="match status" value="1"/>
</dbReference>
<dbReference type="RefSeq" id="WP_106589344.1">
    <property type="nucleotide sequence ID" value="NZ_PYAV01000011.1"/>
</dbReference>
<evidence type="ECO:0000313" key="10">
    <source>
        <dbReference type="EMBL" id="PSL43198.1"/>
    </source>
</evidence>
<keyword evidence="4 5" id="KW-0269">Exonuclease</keyword>
<dbReference type="AlphaFoldDB" id="A0A2P8HAE9"/>
<evidence type="ECO:0000256" key="1">
    <source>
        <dbReference type="ARBA" id="ARBA00022490"/>
    </source>
</evidence>
<comment type="subcellular location">
    <subcellularLocation>
        <location evidence="5 6">Cytoplasm</location>
    </subcellularLocation>
</comment>
<dbReference type="InterPro" id="IPR025824">
    <property type="entry name" value="OB-fold_nuc-bd_dom"/>
</dbReference>